<proteinExistence type="predicted"/>
<name>W1NKJ0_AMBTC</name>
<organism evidence="3 4">
    <name type="scientific">Amborella trichopoda</name>
    <dbReference type="NCBI Taxonomy" id="13333"/>
    <lineage>
        <taxon>Eukaryota</taxon>
        <taxon>Viridiplantae</taxon>
        <taxon>Streptophyta</taxon>
        <taxon>Embryophyta</taxon>
        <taxon>Tracheophyta</taxon>
        <taxon>Spermatophyta</taxon>
        <taxon>Magnoliopsida</taxon>
        <taxon>Amborellales</taxon>
        <taxon>Amborellaceae</taxon>
        <taxon>Amborella</taxon>
    </lineage>
</organism>
<dbReference type="Proteomes" id="UP000017836">
    <property type="component" value="Unassembled WGS sequence"/>
</dbReference>
<accession>W1NKJ0</accession>
<dbReference type="HOGENOM" id="CLU_2100148_0_0_1"/>
<feature type="region of interest" description="Disordered" evidence="1">
    <location>
        <begin position="48"/>
        <end position="85"/>
    </location>
</feature>
<reference evidence="4" key="1">
    <citation type="journal article" date="2013" name="Science">
        <title>The Amborella genome and the evolution of flowering plants.</title>
        <authorList>
            <consortium name="Amborella Genome Project"/>
        </authorList>
    </citation>
    <scope>NUCLEOTIDE SEQUENCE [LARGE SCALE GENOMIC DNA]</scope>
</reference>
<evidence type="ECO:0000313" key="3">
    <source>
        <dbReference type="EMBL" id="ERM95734.1"/>
    </source>
</evidence>
<feature type="signal peptide" evidence="2">
    <location>
        <begin position="1"/>
        <end position="28"/>
    </location>
</feature>
<evidence type="ECO:0000256" key="2">
    <source>
        <dbReference type="SAM" id="SignalP"/>
    </source>
</evidence>
<keyword evidence="2" id="KW-0732">Signal</keyword>
<protein>
    <submittedName>
        <fullName evidence="3">Uncharacterized protein</fullName>
    </submittedName>
</protein>
<evidence type="ECO:0000256" key="1">
    <source>
        <dbReference type="SAM" id="MobiDB-lite"/>
    </source>
</evidence>
<sequence length="116" mass="12464">MALRNGQMVVAVVAVVVLLLGLVARTEARLGLLVPPAPEANHHAFHPLPVKPGGSNKIHDLGQGESAFKPLPVKPGKPHKVLGKVNFKPLPVKPGHLRRGRVDTFRPLPVLPGRHH</sequence>
<gene>
    <name evidence="3" type="ORF">AMTR_s00023p00241110</name>
</gene>
<dbReference type="Gramene" id="ERM95734">
    <property type="protein sequence ID" value="ERM95734"/>
    <property type="gene ID" value="AMTR_s00023p00241110"/>
</dbReference>
<feature type="chain" id="PRO_5004807260" evidence="2">
    <location>
        <begin position="29"/>
        <end position="116"/>
    </location>
</feature>
<evidence type="ECO:0000313" key="4">
    <source>
        <dbReference type="Proteomes" id="UP000017836"/>
    </source>
</evidence>
<dbReference type="EMBL" id="KI397474">
    <property type="protein sequence ID" value="ERM95734.1"/>
    <property type="molecule type" value="Genomic_DNA"/>
</dbReference>
<keyword evidence="4" id="KW-1185">Reference proteome</keyword>
<dbReference type="AlphaFoldDB" id="W1NKJ0"/>